<dbReference type="GO" id="GO:0008137">
    <property type="term" value="F:NADH dehydrogenase (ubiquinone) activity"/>
    <property type="evidence" value="ECO:0007669"/>
    <property type="project" value="InterPro"/>
</dbReference>
<evidence type="ECO:0000313" key="5">
    <source>
        <dbReference type="EMBL" id="SVC16232.1"/>
    </source>
</evidence>
<feature type="non-terminal residue" evidence="5">
    <location>
        <position position="131"/>
    </location>
</feature>
<keyword evidence="1" id="KW-0479">Metal-binding</keyword>
<keyword evidence="2" id="KW-0408">Iron</keyword>
<accession>A0A382JY21</accession>
<dbReference type="PROSITE" id="PS51839">
    <property type="entry name" value="4FE4S_HC3"/>
    <property type="match status" value="1"/>
</dbReference>
<dbReference type="Pfam" id="PF10588">
    <property type="entry name" value="NADH-G_4Fe-4S_3"/>
    <property type="match status" value="1"/>
</dbReference>
<dbReference type="InterPro" id="IPR054351">
    <property type="entry name" value="NADH_UbQ_OxRdtase_ferredoxin"/>
</dbReference>
<sequence>MEGPDSTRLITACNRNVDDRQRLSLRDPQLMSARSGLVDDILLRHPAECAVCERAGECEVQEAVAAHGDGATRATLVGSGEQVQLGPRLVLDRSRCILCTRCVRFEAEVSGSAGLAVSGAGADTVIDTCGA</sequence>
<protein>
    <recommendedName>
        <fullName evidence="4">4Fe-4S His(Cys)3-ligated-type domain-containing protein</fullName>
    </recommendedName>
</protein>
<evidence type="ECO:0000256" key="3">
    <source>
        <dbReference type="ARBA" id="ARBA00023014"/>
    </source>
</evidence>
<evidence type="ECO:0000259" key="4">
    <source>
        <dbReference type="PROSITE" id="PS51839"/>
    </source>
</evidence>
<dbReference type="EMBL" id="UINC01076762">
    <property type="protein sequence ID" value="SVC16232.1"/>
    <property type="molecule type" value="Genomic_DNA"/>
</dbReference>
<evidence type="ECO:0000256" key="1">
    <source>
        <dbReference type="ARBA" id="ARBA00022723"/>
    </source>
</evidence>
<dbReference type="Pfam" id="PF22117">
    <property type="entry name" value="Fer4_Nqo3"/>
    <property type="match status" value="1"/>
</dbReference>
<dbReference type="InterPro" id="IPR000283">
    <property type="entry name" value="NADH_UbQ_OxRdtase_75kDa_su_CS"/>
</dbReference>
<dbReference type="AlphaFoldDB" id="A0A382JY21"/>
<evidence type="ECO:0000256" key="2">
    <source>
        <dbReference type="ARBA" id="ARBA00023004"/>
    </source>
</evidence>
<dbReference type="Gene3D" id="3.10.20.740">
    <property type="match status" value="1"/>
</dbReference>
<gene>
    <name evidence="5" type="ORF">METZ01_LOCUS269086</name>
</gene>
<dbReference type="InterPro" id="IPR019574">
    <property type="entry name" value="NADH_UbQ_OxRdtase_Gsu_4Fe4S-bd"/>
</dbReference>
<feature type="domain" description="4Fe-4S His(Cys)3-ligated-type" evidence="4">
    <location>
        <begin position="29"/>
        <end position="68"/>
    </location>
</feature>
<proteinExistence type="predicted"/>
<keyword evidence="3" id="KW-0411">Iron-sulfur</keyword>
<dbReference type="GO" id="GO:0016020">
    <property type="term" value="C:membrane"/>
    <property type="evidence" value="ECO:0007669"/>
    <property type="project" value="InterPro"/>
</dbReference>
<dbReference type="PROSITE" id="PS00643">
    <property type="entry name" value="COMPLEX1_75K_3"/>
    <property type="match status" value="1"/>
</dbReference>
<dbReference type="GO" id="GO:0016491">
    <property type="term" value="F:oxidoreductase activity"/>
    <property type="evidence" value="ECO:0007669"/>
    <property type="project" value="InterPro"/>
</dbReference>
<name>A0A382JY21_9ZZZZ</name>
<reference evidence="5" key="1">
    <citation type="submission" date="2018-05" db="EMBL/GenBank/DDBJ databases">
        <authorList>
            <person name="Lanie J.A."/>
            <person name="Ng W.-L."/>
            <person name="Kazmierczak K.M."/>
            <person name="Andrzejewski T.M."/>
            <person name="Davidsen T.M."/>
            <person name="Wayne K.J."/>
            <person name="Tettelin H."/>
            <person name="Glass J.I."/>
            <person name="Rusch D."/>
            <person name="Podicherti R."/>
            <person name="Tsui H.-C.T."/>
            <person name="Winkler M.E."/>
        </authorList>
    </citation>
    <scope>NUCLEOTIDE SEQUENCE</scope>
</reference>
<dbReference type="SMART" id="SM00929">
    <property type="entry name" value="NADH-G_4Fe-4S_3"/>
    <property type="match status" value="1"/>
</dbReference>
<organism evidence="5">
    <name type="scientific">marine metagenome</name>
    <dbReference type="NCBI Taxonomy" id="408172"/>
    <lineage>
        <taxon>unclassified sequences</taxon>
        <taxon>metagenomes</taxon>
        <taxon>ecological metagenomes</taxon>
    </lineage>
</organism>
<dbReference type="GO" id="GO:0042773">
    <property type="term" value="P:ATP synthesis coupled electron transport"/>
    <property type="evidence" value="ECO:0007669"/>
    <property type="project" value="InterPro"/>
</dbReference>
<dbReference type="GO" id="GO:0051536">
    <property type="term" value="F:iron-sulfur cluster binding"/>
    <property type="evidence" value="ECO:0007669"/>
    <property type="project" value="UniProtKB-KW"/>
</dbReference>
<dbReference type="GO" id="GO:0046872">
    <property type="term" value="F:metal ion binding"/>
    <property type="evidence" value="ECO:0007669"/>
    <property type="project" value="UniProtKB-KW"/>
</dbReference>
<dbReference type="SUPFAM" id="SSF54862">
    <property type="entry name" value="4Fe-4S ferredoxins"/>
    <property type="match status" value="1"/>
</dbReference>